<dbReference type="PIRSF" id="PIRSF005719">
    <property type="entry name" value="SMC"/>
    <property type="match status" value="1"/>
</dbReference>
<dbReference type="Gene3D" id="3.40.50.300">
    <property type="entry name" value="P-loop containing nucleotide triphosphate hydrolases"/>
    <property type="match status" value="2"/>
</dbReference>
<sequence length="1187" mass="134809">MRLKSIKLAGFKSFVDPTTVNFPSNLAAVVGPNGCGKSNIIDAVRWVMGESSAKNLRGENMTDVIFNGSGNRKPVGQASIELVFDNSDNRIKGEYASFAEISIKRKVSRDGTNMYMLNGTKCRRRDITDIFLGTGLGPRSYSIIEQGMVSRLIESKPEELRIFIEEAAGISKYKERRRDTENRIKRTRENMERLTDIRDELTRQLAHLHRQAQAAEKYKEYKAQERDLKAQYDALRWRALDTEVQSKQGVIKELELQIESVVADQRGLDARHEELLLKHTDLNDDLSEVQGRYYSLGGDIARIEQSIEHHIERMKQLRQDLDENQRSFQQSQSEAQADVQKMASLEEELTVLEPELELAEHAQEESAIKLEESEEQMQQWQQTWDEFSQRSEEPRQLAEVEQSRIQQLEKIVERGVERRTRLREERQGLGENPEQDAIDELSVQITAMEDQLDSKQTRNSELASQIEQERGKGQQLGNELDQARSELQRQKGQFASLDALQKSALGQTDDKLNRWLADKSLDQGTRLGERIKVAAGWEPAVEAVLGDTLQAVCVDALDSVAAALAELPSGMLSLLETEKNGDATSMGTEEILSEKVSPPSPYLSSRLTPLSDKITADFDVSPLLQGIYVAESLEQALSARKALTGSDSVVTAQGLWLGRNWIRVRKSVDASEGLLARKGEMSRLGEQMEILQEQADELLENQQASRDALRDLEAERENVQREIAQVSREYSELKSRLSAKIMKEEQTTQRRQRLQHELEELEKQLEVEQENIARSRENLQNALDAMEQDIERRETLMQQRDSLRGSLDQIRQQARHDKDHSHQLSVREQLLRSQINSLRETMSRMNTQVQRAKERIESIENQLNESDMPLEGKRTELETLLQNRLEVEDKMNAAKKAADENEHQLRALEQERAGFERKAGGLREQLMENRLKTEGDLVKREALSEQLKEARYDLDTVLGNLPDDLTQQSCEDELEAIGNRVQRLGAINLAAIEEYEQQSERKVYLDAQNDDLDRALATLENAIRKIDRETRTRFKETFDKINAGLQELFPKVFGGGHAYLDMTGEDLLDTGVAIMARPPGKRNSTIHLLSGGEKAMTAIALVFSIFRLNPSPFCMLDEVDAPLDDANVGRYGRLVKEMSDTVQFVFITHNKLTMEIANQLLGVTMHEPGVSRIVAVDIEEAAELAAM</sequence>
<evidence type="ECO:0000313" key="9">
    <source>
        <dbReference type="EMBL" id="OFE11736.1"/>
    </source>
</evidence>
<dbReference type="OrthoDB" id="9808768at2"/>
<dbReference type="GO" id="GO:0005737">
    <property type="term" value="C:cytoplasm"/>
    <property type="evidence" value="ECO:0007669"/>
    <property type="project" value="UniProtKB-SubCell"/>
</dbReference>
<dbReference type="Pfam" id="PF06470">
    <property type="entry name" value="SMC_hinge"/>
    <property type="match status" value="1"/>
</dbReference>
<evidence type="ECO:0000256" key="2">
    <source>
        <dbReference type="ARBA" id="ARBA00022741"/>
    </source>
</evidence>
<dbReference type="GO" id="GO:0003677">
    <property type="term" value="F:DNA binding"/>
    <property type="evidence" value="ECO:0007669"/>
    <property type="project" value="UniProtKB-UniRule"/>
</dbReference>
<evidence type="ECO:0000256" key="6">
    <source>
        <dbReference type="HAMAP-Rule" id="MF_01894"/>
    </source>
</evidence>
<dbReference type="AlphaFoldDB" id="A0A1E8CH34"/>
<dbReference type="InterPro" id="IPR011890">
    <property type="entry name" value="SMC_prok"/>
</dbReference>
<feature type="compositionally biased region" description="Low complexity" evidence="7">
    <location>
        <begin position="376"/>
        <end position="386"/>
    </location>
</feature>
<dbReference type="EMBL" id="MASR01000001">
    <property type="protein sequence ID" value="OFE11736.1"/>
    <property type="molecule type" value="Genomic_DNA"/>
</dbReference>
<dbReference type="PANTHER" id="PTHR43977">
    <property type="entry name" value="STRUCTURAL MAINTENANCE OF CHROMOSOMES PROTEIN 3"/>
    <property type="match status" value="1"/>
</dbReference>
<evidence type="ECO:0000256" key="4">
    <source>
        <dbReference type="ARBA" id="ARBA00023054"/>
    </source>
</evidence>
<comment type="domain">
    <text evidence="6">Contains large globular domains required for ATP hydrolysis at each terminus and a third globular domain forming a flexible hinge near the middle of the molecule. These domains are separated by coiled-coil structures.</text>
</comment>
<dbReference type="GO" id="GO:0016887">
    <property type="term" value="F:ATP hydrolysis activity"/>
    <property type="evidence" value="ECO:0007669"/>
    <property type="project" value="InterPro"/>
</dbReference>
<dbReference type="SUPFAM" id="SSF75553">
    <property type="entry name" value="Smc hinge domain"/>
    <property type="match status" value="1"/>
</dbReference>
<dbReference type="InterPro" id="IPR027417">
    <property type="entry name" value="P-loop_NTPase"/>
</dbReference>
<keyword evidence="5 6" id="KW-0238">DNA-binding</keyword>
<feature type="binding site" evidence="6">
    <location>
        <begin position="32"/>
        <end position="39"/>
    </location>
    <ligand>
        <name>ATP</name>
        <dbReference type="ChEBI" id="CHEBI:30616"/>
    </ligand>
</feature>
<dbReference type="SUPFAM" id="SSF52540">
    <property type="entry name" value="P-loop containing nucleoside triphosphate hydrolases"/>
    <property type="match status" value="2"/>
</dbReference>
<keyword evidence="2 6" id="KW-0547">Nucleotide-binding</keyword>
<feature type="domain" description="SMC hinge" evidence="8">
    <location>
        <begin position="521"/>
        <end position="640"/>
    </location>
</feature>
<dbReference type="GO" id="GO:0005694">
    <property type="term" value="C:chromosome"/>
    <property type="evidence" value="ECO:0007669"/>
    <property type="project" value="InterPro"/>
</dbReference>
<feature type="coiled-coil region" evidence="6">
    <location>
        <begin position="170"/>
        <end position="238"/>
    </location>
</feature>
<reference evidence="10" key="1">
    <citation type="submission" date="2016-07" db="EMBL/GenBank/DDBJ databases">
        <authorList>
            <person name="Florea S."/>
            <person name="Webb J.S."/>
            <person name="Jaromczyk J."/>
            <person name="Schardl C.L."/>
        </authorList>
    </citation>
    <scope>NUCLEOTIDE SEQUENCE [LARGE SCALE GENOMIC DNA]</scope>
    <source>
        <strain evidence="10">KCTC 42131</strain>
    </source>
</reference>
<dbReference type="SMART" id="SM00968">
    <property type="entry name" value="SMC_hinge"/>
    <property type="match status" value="1"/>
</dbReference>
<dbReference type="InterPro" id="IPR024704">
    <property type="entry name" value="SMC"/>
</dbReference>
<dbReference type="GO" id="GO:0005524">
    <property type="term" value="F:ATP binding"/>
    <property type="evidence" value="ECO:0007669"/>
    <property type="project" value="UniProtKB-UniRule"/>
</dbReference>
<dbReference type="Proteomes" id="UP000175669">
    <property type="component" value="Unassembled WGS sequence"/>
</dbReference>
<evidence type="ECO:0000259" key="8">
    <source>
        <dbReference type="SMART" id="SM00968"/>
    </source>
</evidence>
<dbReference type="RefSeq" id="WP_070115362.1">
    <property type="nucleotide sequence ID" value="NZ_MASR01000001.1"/>
</dbReference>
<keyword evidence="3 6" id="KW-0067">ATP-binding</keyword>
<organism evidence="9 10">
    <name type="scientific">Pseudohongiella acticola</name>
    <dbReference type="NCBI Taxonomy" id="1524254"/>
    <lineage>
        <taxon>Bacteria</taxon>
        <taxon>Pseudomonadati</taxon>
        <taxon>Pseudomonadota</taxon>
        <taxon>Gammaproteobacteria</taxon>
        <taxon>Pseudomonadales</taxon>
        <taxon>Pseudohongiellaceae</taxon>
        <taxon>Pseudohongiella</taxon>
    </lineage>
</organism>
<evidence type="ECO:0000256" key="5">
    <source>
        <dbReference type="ARBA" id="ARBA00023125"/>
    </source>
</evidence>
<comment type="caution">
    <text evidence="9">The sequence shown here is derived from an EMBL/GenBank/DDBJ whole genome shotgun (WGS) entry which is preliminary data.</text>
</comment>
<keyword evidence="1 6" id="KW-0963">Cytoplasm</keyword>
<dbReference type="NCBIfam" id="TIGR02168">
    <property type="entry name" value="SMC_prok_B"/>
    <property type="match status" value="1"/>
</dbReference>
<comment type="function">
    <text evidence="6">Required for chromosome condensation and partitioning.</text>
</comment>
<accession>A0A1E8CH34</accession>
<keyword evidence="4 6" id="KW-0175">Coiled coil</keyword>
<dbReference type="InterPro" id="IPR036277">
    <property type="entry name" value="SMC_hinge_sf"/>
</dbReference>
<comment type="subunit">
    <text evidence="6">Homodimer.</text>
</comment>
<dbReference type="GO" id="GO:0007059">
    <property type="term" value="P:chromosome segregation"/>
    <property type="evidence" value="ECO:0007669"/>
    <property type="project" value="UniProtKB-UniRule"/>
</dbReference>
<evidence type="ECO:0000256" key="1">
    <source>
        <dbReference type="ARBA" id="ARBA00022490"/>
    </source>
</evidence>
<dbReference type="InterPro" id="IPR003395">
    <property type="entry name" value="RecF/RecN/SMC_N"/>
</dbReference>
<evidence type="ECO:0000313" key="10">
    <source>
        <dbReference type="Proteomes" id="UP000175669"/>
    </source>
</evidence>
<dbReference type="Gene3D" id="1.20.1060.20">
    <property type="match status" value="1"/>
</dbReference>
<name>A0A1E8CH34_9GAMM</name>
<dbReference type="GO" id="GO:0007062">
    <property type="term" value="P:sister chromatid cohesion"/>
    <property type="evidence" value="ECO:0007669"/>
    <property type="project" value="InterPro"/>
</dbReference>
<dbReference type="GO" id="GO:0030261">
    <property type="term" value="P:chromosome condensation"/>
    <property type="evidence" value="ECO:0007669"/>
    <property type="project" value="InterPro"/>
</dbReference>
<dbReference type="HAMAP" id="MF_01894">
    <property type="entry name" value="Smc_prok"/>
    <property type="match status" value="1"/>
</dbReference>
<comment type="similarity">
    <text evidence="6">Belongs to the SMC family.</text>
</comment>
<comment type="subcellular location">
    <subcellularLocation>
        <location evidence="6">Cytoplasm</location>
    </subcellularLocation>
</comment>
<dbReference type="InterPro" id="IPR010935">
    <property type="entry name" value="SMC_hinge"/>
</dbReference>
<evidence type="ECO:0000256" key="3">
    <source>
        <dbReference type="ARBA" id="ARBA00022840"/>
    </source>
</evidence>
<evidence type="ECO:0000256" key="7">
    <source>
        <dbReference type="SAM" id="MobiDB-lite"/>
    </source>
</evidence>
<gene>
    <name evidence="6" type="primary">smc</name>
    <name evidence="9" type="ORF">PHACT_00015</name>
</gene>
<proteinExistence type="inferred from homology"/>
<dbReference type="Gene3D" id="3.30.70.1620">
    <property type="match status" value="1"/>
</dbReference>
<dbReference type="CDD" id="cd03278">
    <property type="entry name" value="ABC_SMC_barmotin"/>
    <property type="match status" value="2"/>
</dbReference>
<feature type="coiled-coil region" evidence="6">
    <location>
        <begin position="681"/>
        <end position="925"/>
    </location>
</feature>
<protein>
    <recommendedName>
        <fullName evidence="6">Chromosome partition protein Smc</fullName>
    </recommendedName>
</protein>
<dbReference type="GO" id="GO:0006260">
    <property type="term" value="P:DNA replication"/>
    <property type="evidence" value="ECO:0007669"/>
    <property type="project" value="UniProtKB-UniRule"/>
</dbReference>
<dbReference type="Pfam" id="PF02463">
    <property type="entry name" value="SMC_N"/>
    <property type="match status" value="1"/>
</dbReference>
<dbReference type="STRING" id="1524254.PHACT_00015"/>
<keyword evidence="10" id="KW-1185">Reference proteome</keyword>
<feature type="region of interest" description="Disordered" evidence="7">
    <location>
        <begin position="370"/>
        <end position="395"/>
    </location>
</feature>
<feature type="coiled-coil region" evidence="6">
    <location>
        <begin position="1005"/>
        <end position="1032"/>
    </location>
</feature>